<name>A0A6H1TYA6_9CYAN</name>
<gene>
    <name evidence="2" type="ORF">HCG48_10130</name>
</gene>
<proteinExistence type="predicted"/>
<protein>
    <submittedName>
        <fullName evidence="2">Uncharacterized protein</fullName>
    </submittedName>
</protein>
<dbReference type="RefSeq" id="WP_168569055.1">
    <property type="nucleotide sequence ID" value="NZ_CP051167.1"/>
</dbReference>
<evidence type="ECO:0000313" key="3">
    <source>
        <dbReference type="Proteomes" id="UP000500857"/>
    </source>
</evidence>
<reference evidence="2 3" key="1">
    <citation type="submission" date="2020-04" db="EMBL/GenBank/DDBJ databases">
        <authorList>
            <person name="Basu S."/>
            <person name="Maruthanayagam V."/>
            <person name="Chakraborty S."/>
            <person name="Pramanik A."/>
            <person name="Mukherjee J."/>
            <person name="Brink B."/>
        </authorList>
    </citation>
    <scope>NUCLEOTIDE SEQUENCE [LARGE SCALE GENOMIC DNA]</scope>
    <source>
        <strain evidence="2 3">AP17</strain>
    </source>
</reference>
<feature type="region of interest" description="Disordered" evidence="1">
    <location>
        <begin position="13"/>
        <end position="42"/>
    </location>
</feature>
<sequence length="64" mass="7128">MVAKNCYNSEILARGHGDRDGLPRRGRHPRRRSPPQTGAAGAILIPEPGLKHYYLLSRDILVLP</sequence>
<dbReference type="KEGG" id="oxy:HCG48_10130"/>
<feature type="compositionally biased region" description="Basic and acidic residues" evidence="1">
    <location>
        <begin position="13"/>
        <end position="23"/>
    </location>
</feature>
<organism evidence="2 3">
    <name type="scientific">Oxynema aestuarii AP17</name>
    <dbReference type="NCBI Taxonomy" id="2064643"/>
    <lineage>
        <taxon>Bacteria</taxon>
        <taxon>Bacillati</taxon>
        <taxon>Cyanobacteriota</taxon>
        <taxon>Cyanophyceae</taxon>
        <taxon>Oscillatoriophycideae</taxon>
        <taxon>Oscillatoriales</taxon>
        <taxon>Oscillatoriaceae</taxon>
        <taxon>Oxynema</taxon>
        <taxon>Oxynema aestuarii</taxon>
    </lineage>
</organism>
<evidence type="ECO:0000256" key="1">
    <source>
        <dbReference type="SAM" id="MobiDB-lite"/>
    </source>
</evidence>
<dbReference type="Proteomes" id="UP000500857">
    <property type="component" value="Chromosome"/>
</dbReference>
<keyword evidence="3" id="KW-1185">Reference proteome</keyword>
<evidence type="ECO:0000313" key="2">
    <source>
        <dbReference type="EMBL" id="QIZ70900.1"/>
    </source>
</evidence>
<dbReference type="EMBL" id="CP051167">
    <property type="protein sequence ID" value="QIZ70900.1"/>
    <property type="molecule type" value="Genomic_DNA"/>
</dbReference>
<dbReference type="AlphaFoldDB" id="A0A6H1TYA6"/>
<accession>A0A6H1TYA6</accession>
<feature type="compositionally biased region" description="Basic residues" evidence="1">
    <location>
        <begin position="24"/>
        <end position="33"/>
    </location>
</feature>